<dbReference type="AlphaFoldDB" id="A0A4U6XGL7"/>
<keyword evidence="2" id="KW-0472">Membrane</keyword>
<gene>
    <name evidence="3" type="ORF">CTA1_12868</name>
</gene>
<reference evidence="3 4" key="1">
    <citation type="journal article" date="2019" name="PLoS ONE">
        <title>Comparative genome analysis indicates high evolutionary potential of pathogenicity genes in Colletotrichum tanaceti.</title>
        <authorList>
            <person name="Lelwala R.V."/>
            <person name="Korhonen P.K."/>
            <person name="Young N.D."/>
            <person name="Scott J.B."/>
            <person name="Ades P.A."/>
            <person name="Gasser R.B."/>
            <person name="Taylor P.W.J."/>
        </authorList>
    </citation>
    <scope>NUCLEOTIDE SEQUENCE [LARGE SCALE GENOMIC DNA]</scope>
    <source>
        <strain evidence="3">BRIP57314</strain>
    </source>
</reference>
<name>A0A4U6XGL7_9PEZI</name>
<protein>
    <submittedName>
        <fullName evidence="3">Uncharacterized protein</fullName>
    </submittedName>
</protein>
<feature type="transmembrane region" description="Helical" evidence="2">
    <location>
        <begin position="245"/>
        <end position="273"/>
    </location>
</feature>
<dbReference type="OrthoDB" id="5342924at2759"/>
<keyword evidence="4" id="KW-1185">Reference proteome</keyword>
<organism evidence="3 4">
    <name type="scientific">Colletotrichum tanaceti</name>
    <dbReference type="NCBI Taxonomy" id="1306861"/>
    <lineage>
        <taxon>Eukaryota</taxon>
        <taxon>Fungi</taxon>
        <taxon>Dikarya</taxon>
        <taxon>Ascomycota</taxon>
        <taxon>Pezizomycotina</taxon>
        <taxon>Sordariomycetes</taxon>
        <taxon>Hypocreomycetidae</taxon>
        <taxon>Glomerellales</taxon>
        <taxon>Glomerellaceae</taxon>
        <taxon>Colletotrichum</taxon>
        <taxon>Colletotrichum destructivum species complex</taxon>
    </lineage>
</organism>
<accession>A0A4U6XGL7</accession>
<dbReference type="Proteomes" id="UP000310108">
    <property type="component" value="Unassembled WGS sequence"/>
</dbReference>
<feature type="transmembrane region" description="Helical" evidence="2">
    <location>
        <begin position="132"/>
        <end position="152"/>
    </location>
</feature>
<keyword evidence="2" id="KW-0812">Transmembrane</keyword>
<evidence type="ECO:0000256" key="1">
    <source>
        <dbReference type="SAM" id="MobiDB-lite"/>
    </source>
</evidence>
<evidence type="ECO:0000313" key="4">
    <source>
        <dbReference type="Proteomes" id="UP000310108"/>
    </source>
</evidence>
<feature type="transmembrane region" description="Helical" evidence="2">
    <location>
        <begin position="757"/>
        <end position="782"/>
    </location>
</feature>
<feature type="transmembrane region" description="Helical" evidence="2">
    <location>
        <begin position="187"/>
        <end position="204"/>
    </location>
</feature>
<evidence type="ECO:0000256" key="2">
    <source>
        <dbReference type="SAM" id="Phobius"/>
    </source>
</evidence>
<keyword evidence="2" id="KW-1133">Transmembrane helix</keyword>
<dbReference type="STRING" id="1306861.A0A4U6XGL7"/>
<dbReference type="EMBL" id="PJEX01000139">
    <property type="protein sequence ID" value="TKW54412.1"/>
    <property type="molecule type" value="Genomic_DNA"/>
</dbReference>
<proteinExistence type="predicted"/>
<evidence type="ECO:0000313" key="3">
    <source>
        <dbReference type="EMBL" id="TKW54412.1"/>
    </source>
</evidence>
<comment type="caution">
    <text evidence="3">The sequence shown here is derived from an EMBL/GenBank/DDBJ whole genome shotgun (WGS) entry which is preliminary data.</text>
</comment>
<feature type="region of interest" description="Disordered" evidence="1">
    <location>
        <begin position="96"/>
        <end position="122"/>
    </location>
</feature>
<sequence length="872" mass="96307">MNPPQEQARSEFDAAIFQVTAEPTSDSGPGSVKDAAAVSVNARSDAHDDAQHSCEGCFGNQSRTACENIDEPKGGWDSNDGGSPTRANITAAGPCPDKPGCEGSATRPQLNTASTTRSTNPKPVVRQTQWRFFSGWVVHLPALVMTIGVAVVSHQRLFWYPYSGVRFGRSVLTADDLNNMLQLPAKMHEIFIVASLSAIGLNMFRRRLIGDGVRLGFLTGGYRVGDLEYLISPAFWRQGTSGLQLWDVLLAAYLVFATILSALVGPASAVLLIPTPGWYPLDHDLAFDNLTMPMVYYSKPESVWPDYFSPERAPWTDKPVFGPVVVNKCAGVQGIYQSDCAAGGFSEIWNWAASFGSNNLQDNITFQSLNIRRNLMFTQSNRSTTIATTPSRFFVTSVGLFEKYVQQNPVGQLSKEARYKLEPRGVRSTDTRMNQPIYQPLVQSKCKVHHKDEVISSGRPVYYPTDYLNCFNDSMCRQVQDQPRNFFLTWMNQSQWMYRSTASIFRTQGRGSPVINIAGQVPVGVLDGQKDLIYGCSLLASWVSANYTLDPWVSHTLQSSVNSVDGMREIVGRDRLEDGRVIRFNESWFPFLDPRFNVTGGDDDDDLPEPSSAILQLLHTFTTAQDVNGTAQTVLAAVESGNMPAAELLMQKLFAVFLADGLARTGSREGAGLVLEESATRIVGVDLLSQHGHFGGVNYFDALNATHSTWRRRNATTVVNQTIAALSASRSAGYVRIDFDAQRYGYGSGDPRTTLRFATAVMIIYLATVTAYALLIACAQVLEHYRVEWGGKPVRVWSVMPWGKLEDLSVLALRSQPPADEDLMSSGQDAKGGRVWERVVRVRADDRQNPHLVLDESRPMQRVQNANGGLYF</sequence>
<feature type="compositionally biased region" description="Polar residues" evidence="1">
    <location>
        <begin position="106"/>
        <end position="122"/>
    </location>
</feature>